<evidence type="ECO:0000313" key="1">
    <source>
        <dbReference type="EMBL" id="PZG49786.1"/>
    </source>
</evidence>
<comment type="caution">
    <text evidence="1">The sequence shown here is derived from an EMBL/GenBank/DDBJ whole genome shotgun (WGS) entry which is preliminary data.</text>
</comment>
<reference evidence="1 2" key="1">
    <citation type="submission" date="2018-01" db="EMBL/GenBank/DDBJ databases">
        <title>Draft genome sequence of Sphaerisporangium sp. 7K107.</title>
        <authorList>
            <person name="Sahin N."/>
            <person name="Saygin H."/>
            <person name="Ay H."/>
        </authorList>
    </citation>
    <scope>NUCLEOTIDE SEQUENCE [LARGE SCALE GENOMIC DNA]</scope>
    <source>
        <strain evidence="1 2">7K107</strain>
    </source>
</reference>
<accession>A0A2W2GJT3</accession>
<keyword evidence="2" id="KW-1185">Reference proteome</keyword>
<proteinExistence type="predicted"/>
<gene>
    <name evidence="1" type="ORF">C1I98_11405</name>
</gene>
<dbReference type="RefSeq" id="WP_111167140.1">
    <property type="nucleotide sequence ID" value="NZ_POUA01000066.1"/>
</dbReference>
<dbReference type="EMBL" id="POUA01000066">
    <property type="protein sequence ID" value="PZG49786.1"/>
    <property type="molecule type" value="Genomic_DNA"/>
</dbReference>
<organism evidence="1 2">
    <name type="scientific">Spongiactinospora gelatinilytica</name>
    <dbReference type="NCBI Taxonomy" id="2666298"/>
    <lineage>
        <taxon>Bacteria</taxon>
        <taxon>Bacillati</taxon>
        <taxon>Actinomycetota</taxon>
        <taxon>Actinomycetes</taxon>
        <taxon>Streptosporangiales</taxon>
        <taxon>Streptosporangiaceae</taxon>
        <taxon>Spongiactinospora</taxon>
    </lineage>
</organism>
<protein>
    <submittedName>
        <fullName evidence="1">Uncharacterized protein</fullName>
    </submittedName>
</protein>
<evidence type="ECO:0000313" key="2">
    <source>
        <dbReference type="Proteomes" id="UP000248544"/>
    </source>
</evidence>
<dbReference type="AlphaFoldDB" id="A0A2W2GJT3"/>
<dbReference type="Proteomes" id="UP000248544">
    <property type="component" value="Unassembled WGS sequence"/>
</dbReference>
<name>A0A2W2GJT3_9ACTN</name>
<sequence length="63" mass="6746">MTGACTPRSELLAAIGTSAPPPAAEADDVLLIAQYARTRHLPQPVQQLVRILSAHAARWRDTA</sequence>